<dbReference type="PANTHER" id="PTHR30149:SF0">
    <property type="entry name" value="HYDROGENASE MATURATION FACTOR HYPD"/>
    <property type="match status" value="1"/>
</dbReference>
<dbReference type="AlphaFoldDB" id="A0A7C1BAQ4"/>
<evidence type="ECO:0000313" key="4">
    <source>
        <dbReference type="EMBL" id="HDM90651.1"/>
    </source>
</evidence>
<evidence type="ECO:0000256" key="2">
    <source>
        <dbReference type="ARBA" id="ARBA00022723"/>
    </source>
</evidence>
<organism evidence="4">
    <name type="scientific">candidate division WOR-3 bacterium</name>
    <dbReference type="NCBI Taxonomy" id="2052148"/>
    <lineage>
        <taxon>Bacteria</taxon>
        <taxon>Bacteria division WOR-3</taxon>
    </lineage>
</organism>
<protein>
    <submittedName>
        <fullName evidence="4">Hydrogenase formation protein HypD</fullName>
    </submittedName>
</protein>
<comment type="caution">
    <text evidence="4">The sequence shown here is derived from an EMBL/GenBank/DDBJ whole genome shotgun (WGS) entry which is preliminary data.</text>
</comment>
<dbReference type="NCBIfam" id="TIGR00075">
    <property type="entry name" value="hypD"/>
    <property type="match status" value="1"/>
</dbReference>
<dbReference type="EMBL" id="DRBW01000204">
    <property type="protein sequence ID" value="HDM90651.1"/>
    <property type="molecule type" value="Genomic_DNA"/>
</dbReference>
<dbReference type="GO" id="GO:0051539">
    <property type="term" value="F:4 iron, 4 sulfur cluster binding"/>
    <property type="evidence" value="ECO:0007669"/>
    <property type="project" value="TreeGrafter"/>
</dbReference>
<dbReference type="GO" id="GO:0005506">
    <property type="term" value="F:iron ion binding"/>
    <property type="evidence" value="ECO:0007669"/>
    <property type="project" value="TreeGrafter"/>
</dbReference>
<keyword evidence="3" id="KW-0408">Iron</keyword>
<evidence type="ECO:0000256" key="3">
    <source>
        <dbReference type="ARBA" id="ARBA00023004"/>
    </source>
</evidence>
<dbReference type="InterPro" id="IPR002780">
    <property type="entry name" value="Hyd_form_HypD"/>
</dbReference>
<keyword evidence="2" id="KW-0479">Metal-binding</keyword>
<name>A0A7C1BAQ4_UNCW3</name>
<proteinExistence type="inferred from homology"/>
<reference evidence="4" key="1">
    <citation type="journal article" date="2020" name="mSystems">
        <title>Genome- and Community-Level Interaction Insights into Carbon Utilization and Element Cycling Functions of Hydrothermarchaeota in Hydrothermal Sediment.</title>
        <authorList>
            <person name="Zhou Z."/>
            <person name="Liu Y."/>
            <person name="Xu W."/>
            <person name="Pan J."/>
            <person name="Luo Z.H."/>
            <person name="Li M."/>
        </authorList>
    </citation>
    <scope>NUCLEOTIDE SEQUENCE [LARGE SCALE GENOMIC DNA]</scope>
    <source>
        <strain evidence="4">HyVt-237</strain>
    </source>
</reference>
<gene>
    <name evidence="4" type="primary">hypD</name>
    <name evidence="4" type="ORF">ENG67_05570</name>
</gene>
<dbReference type="Pfam" id="PF01924">
    <property type="entry name" value="HypD"/>
    <property type="match status" value="1"/>
</dbReference>
<dbReference type="InterPro" id="IPR042244">
    <property type="entry name" value="HypD_2_sf"/>
</dbReference>
<dbReference type="GO" id="GO:0070025">
    <property type="term" value="F:carbon monoxide binding"/>
    <property type="evidence" value="ECO:0007669"/>
    <property type="project" value="TreeGrafter"/>
</dbReference>
<dbReference type="GO" id="GO:0051604">
    <property type="term" value="P:protein maturation"/>
    <property type="evidence" value="ECO:0007669"/>
    <property type="project" value="TreeGrafter"/>
</dbReference>
<dbReference type="InterPro" id="IPR042243">
    <property type="entry name" value="HypD_1"/>
</dbReference>
<dbReference type="Gene3D" id="6.10.20.100">
    <property type="match status" value="1"/>
</dbReference>
<dbReference type="Gene3D" id="3.40.50.11750">
    <property type="entry name" value="HypD, alpha/beta domain 1"/>
    <property type="match status" value="2"/>
</dbReference>
<evidence type="ECO:0000256" key="1">
    <source>
        <dbReference type="ARBA" id="ARBA00007888"/>
    </source>
</evidence>
<accession>A0A7C1BAQ4</accession>
<sequence length="361" mass="39705">MKYLVEFRDPAVIERLKEEISKVAPERTVKIMEVCGTHTMAIRRFGLPSLLPPTVRLISGPGCPVCVTPNRYIDTAIALSRLKGVTIATFGDMVKVPGSSSSLEREKSKGAKVLVVYSPHDALLHAEKNPDEKVVFLAVGFETTAPLIAAALKEARNKGIRNFYVLPGNKVIPPAMEALLQDPEIEIDAFLLPGHVSTVIGTEPYRPLIEKYGITSAVGGFEPADILSALYMILRDLKECKSEVRNAYTRVVKREGNPRAREIMKEVFAEADSEWRGLGIIPSSGLELRENYLEFDIRNSVKVEVEETRENPLCRCGDVLKGKVSPPECPLFGKSCTPDNPYGPCMVSSEGTCAAYYKYGG</sequence>
<dbReference type="Proteomes" id="UP000885931">
    <property type="component" value="Unassembled WGS sequence"/>
</dbReference>
<dbReference type="PIRSF" id="PIRSF005622">
    <property type="entry name" value="Hydrgn_mat_hypD"/>
    <property type="match status" value="1"/>
</dbReference>
<comment type="similarity">
    <text evidence="1">Belongs to the HypD family.</text>
</comment>
<dbReference type="PANTHER" id="PTHR30149">
    <property type="entry name" value="HYDROGENASE PROTEIN ASSEMBLY PROTEIN HYPD"/>
    <property type="match status" value="1"/>
</dbReference>